<reference evidence="2 3" key="1">
    <citation type="journal article" date="2021" name="Elife">
        <title>Chloroplast acquisition without the gene transfer in kleptoplastic sea slugs, Plakobranchus ocellatus.</title>
        <authorList>
            <person name="Maeda T."/>
            <person name="Takahashi S."/>
            <person name="Yoshida T."/>
            <person name="Shimamura S."/>
            <person name="Takaki Y."/>
            <person name="Nagai Y."/>
            <person name="Toyoda A."/>
            <person name="Suzuki Y."/>
            <person name="Arimoto A."/>
            <person name="Ishii H."/>
            <person name="Satoh N."/>
            <person name="Nishiyama T."/>
            <person name="Hasebe M."/>
            <person name="Maruyama T."/>
            <person name="Minagawa J."/>
            <person name="Obokata J."/>
            <person name="Shigenobu S."/>
        </authorList>
    </citation>
    <scope>NUCLEOTIDE SEQUENCE [LARGE SCALE GENOMIC DNA]</scope>
</reference>
<dbReference type="EMBL" id="BLXT01000744">
    <property type="protein sequence ID" value="GFN79840.1"/>
    <property type="molecule type" value="Genomic_DNA"/>
</dbReference>
<keyword evidence="3" id="KW-1185">Reference proteome</keyword>
<comment type="caution">
    <text evidence="2">The sequence shown here is derived from an EMBL/GenBank/DDBJ whole genome shotgun (WGS) entry which is preliminary data.</text>
</comment>
<gene>
    <name evidence="2" type="ORF">PoB_000634600</name>
</gene>
<protein>
    <submittedName>
        <fullName evidence="2">Uncharacterized protein</fullName>
    </submittedName>
</protein>
<feature type="region of interest" description="Disordered" evidence="1">
    <location>
        <begin position="1"/>
        <end position="20"/>
    </location>
</feature>
<evidence type="ECO:0000313" key="2">
    <source>
        <dbReference type="EMBL" id="GFN79840.1"/>
    </source>
</evidence>
<feature type="compositionally biased region" description="Acidic residues" evidence="1">
    <location>
        <begin position="1"/>
        <end position="13"/>
    </location>
</feature>
<name>A0AAV3YBT9_9GAST</name>
<feature type="region of interest" description="Disordered" evidence="1">
    <location>
        <begin position="39"/>
        <end position="64"/>
    </location>
</feature>
<proteinExistence type="predicted"/>
<dbReference type="Proteomes" id="UP000735302">
    <property type="component" value="Unassembled WGS sequence"/>
</dbReference>
<dbReference type="AlphaFoldDB" id="A0AAV3YBT9"/>
<evidence type="ECO:0000256" key="1">
    <source>
        <dbReference type="SAM" id="MobiDB-lite"/>
    </source>
</evidence>
<accession>A0AAV3YBT9</accession>
<feature type="compositionally biased region" description="Basic and acidic residues" evidence="1">
    <location>
        <begin position="45"/>
        <end position="63"/>
    </location>
</feature>
<sequence length="96" mass="11012">MRKEEEKEEEEDERPGLTGVSVGSKTVVVVLFECAPRAGTISQGEGRRRDKKLMNDGEREKLRQRQIKKKIQLTGERGKYFSLIPMGDGRNPKAHW</sequence>
<organism evidence="2 3">
    <name type="scientific">Plakobranchus ocellatus</name>
    <dbReference type="NCBI Taxonomy" id="259542"/>
    <lineage>
        <taxon>Eukaryota</taxon>
        <taxon>Metazoa</taxon>
        <taxon>Spiralia</taxon>
        <taxon>Lophotrochozoa</taxon>
        <taxon>Mollusca</taxon>
        <taxon>Gastropoda</taxon>
        <taxon>Heterobranchia</taxon>
        <taxon>Euthyneura</taxon>
        <taxon>Panpulmonata</taxon>
        <taxon>Sacoglossa</taxon>
        <taxon>Placobranchoidea</taxon>
        <taxon>Plakobranchidae</taxon>
        <taxon>Plakobranchus</taxon>
    </lineage>
</organism>
<evidence type="ECO:0000313" key="3">
    <source>
        <dbReference type="Proteomes" id="UP000735302"/>
    </source>
</evidence>